<name>A0ACB5SR87_AMBMO</name>
<evidence type="ECO:0000313" key="1">
    <source>
        <dbReference type="EMBL" id="GME70167.1"/>
    </source>
</evidence>
<organism evidence="1 2">
    <name type="scientific">Ambrosiozyma monospora</name>
    <name type="common">Yeast</name>
    <name type="synonym">Endomycopsis monosporus</name>
    <dbReference type="NCBI Taxonomy" id="43982"/>
    <lineage>
        <taxon>Eukaryota</taxon>
        <taxon>Fungi</taxon>
        <taxon>Dikarya</taxon>
        <taxon>Ascomycota</taxon>
        <taxon>Saccharomycotina</taxon>
        <taxon>Pichiomycetes</taxon>
        <taxon>Pichiales</taxon>
        <taxon>Pichiaceae</taxon>
        <taxon>Ambrosiozyma</taxon>
    </lineage>
</organism>
<comment type="caution">
    <text evidence="1">The sequence shown here is derived from an EMBL/GenBank/DDBJ whole genome shotgun (WGS) entry which is preliminary data.</text>
</comment>
<dbReference type="Proteomes" id="UP001165064">
    <property type="component" value="Unassembled WGS sequence"/>
</dbReference>
<keyword evidence="2" id="KW-1185">Reference proteome</keyword>
<dbReference type="EMBL" id="BSXS01000003">
    <property type="protein sequence ID" value="GME70167.1"/>
    <property type="molecule type" value="Genomic_DNA"/>
</dbReference>
<proteinExistence type="predicted"/>
<evidence type="ECO:0000313" key="2">
    <source>
        <dbReference type="Proteomes" id="UP001165064"/>
    </source>
</evidence>
<protein>
    <submittedName>
        <fullName evidence="1">Unnamed protein product</fullName>
    </submittedName>
</protein>
<reference evidence="1" key="1">
    <citation type="submission" date="2023-04" db="EMBL/GenBank/DDBJ databases">
        <title>Ambrosiozyma monospora NBRC 10751.</title>
        <authorList>
            <person name="Ichikawa N."/>
            <person name="Sato H."/>
            <person name="Tonouchi N."/>
        </authorList>
    </citation>
    <scope>NUCLEOTIDE SEQUENCE</scope>
    <source>
        <strain evidence="1">NBRC 10751</strain>
    </source>
</reference>
<gene>
    <name evidence="1" type="ORF">Amon02_000006900</name>
</gene>
<accession>A0ACB5SR87</accession>
<sequence>MSETQKTPEEPIIFAPKTYQYGKYKIGDHDLLSNPIDQFNKWFKEAQEKKLDLPECTTLSTAELPSGRISSRVVLLKELDHKGFIVYSNLDTSRKIKDLKSNKHAALNFFWKDLQRQVRVEGIVEFVDYETSSRYYKTRPRGSKIGAWASPQTTVIAGREELNERYQKFEEKFKDVADDDIPCPEKWGGIRVVPLEVEMWQGGKSRLHDRFVYRREKITDDKWELVRLAP</sequence>